<organism evidence="4 5">
    <name type="scientific">Halopiger aswanensis</name>
    <dbReference type="NCBI Taxonomy" id="148449"/>
    <lineage>
        <taxon>Archaea</taxon>
        <taxon>Methanobacteriati</taxon>
        <taxon>Methanobacteriota</taxon>
        <taxon>Stenosarchaea group</taxon>
        <taxon>Halobacteria</taxon>
        <taxon>Halobacteriales</taxon>
        <taxon>Natrialbaceae</taxon>
        <taxon>Halopiger</taxon>
    </lineage>
</organism>
<gene>
    <name evidence="4" type="ORF">ATJ93_3513</name>
</gene>
<evidence type="ECO:0000313" key="4">
    <source>
        <dbReference type="EMBL" id="RKD93878.1"/>
    </source>
</evidence>
<keyword evidence="2" id="KW-1133">Transmembrane helix</keyword>
<dbReference type="InterPro" id="IPR058478">
    <property type="entry name" value="DUF8164"/>
</dbReference>
<feature type="transmembrane region" description="Helical" evidence="2">
    <location>
        <begin position="215"/>
        <end position="237"/>
    </location>
</feature>
<feature type="region of interest" description="Disordered" evidence="1">
    <location>
        <begin position="1"/>
        <end position="24"/>
    </location>
</feature>
<sequence>MGSRGKPADGEESKGEYPISPLLERSSIDADGHLEVGVSVAGAGRVAENDFDVFLKRPRLSPGDRIELGIFVSGLERVDETELSVFYDGERDELIDLEDPGTVRRSASGLAPAPTDGGASDANPDGATAEAAESEPFVHATTLDRGDSGEYALERKPLDGTEDGGPSYILEINTRAAAPTGSYSLPIIFTCRSEGGIKQIKKVRTVRLRSRRERWLPWLAGLAGLGLLAVLAVQIGLF</sequence>
<dbReference type="EMBL" id="RAPO01000003">
    <property type="protein sequence ID" value="RKD93878.1"/>
    <property type="molecule type" value="Genomic_DNA"/>
</dbReference>
<feature type="domain" description="DUF8164" evidence="3">
    <location>
        <begin position="17"/>
        <end position="220"/>
    </location>
</feature>
<dbReference type="Pfam" id="PF26498">
    <property type="entry name" value="DUF8164"/>
    <property type="match status" value="1"/>
</dbReference>
<evidence type="ECO:0000259" key="3">
    <source>
        <dbReference type="Pfam" id="PF26498"/>
    </source>
</evidence>
<dbReference type="Proteomes" id="UP000283805">
    <property type="component" value="Unassembled WGS sequence"/>
</dbReference>
<evidence type="ECO:0000313" key="5">
    <source>
        <dbReference type="Proteomes" id="UP000283805"/>
    </source>
</evidence>
<name>A0A419WEH8_9EURY</name>
<dbReference type="AlphaFoldDB" id="A0A419WEH8"/>
<evidence type="ECO:0000256" key="2">
    <source>
        <dbReference type="SAM" id="Phobius"/>
    </source>
</evidence>
<reference evidence="4 5" key="1">
    <citation type="submission" date="2018-09" db="EMBL/GenBank/DDBJ databases">
        <title>Genomic Encyclopedia of Archaeal and Bacterial Type Strains, Phase II (KMG-II): from individual species to whole genera.</title>
        <authorList>
            <person name="Goeker M."/>
        </authorList>
    </citation>
    <scope>NUCLEOTIDE SEQUENCE [LARGE SCALE GENOMIC DNA]</scope>
    <source>
        <strain evidence="4 5">DSM 13151</strain>
    </source>
</reference>
<evidence type="ECO:0000256" key="1">
    <source>
        <dbReference type="SAM" id="MobiDB-lite"/>
    </source>
</evidence>
<feature type="compositionally biased region" description="Basic and acidic residues" evidence="1">
    <location>
        <begin position="1"/>
        <end position="15"/>
    </location>
</feature>
<keyword evidence="5" id="KW-1185">Reference proteome</keyword>
<keyword evidence="2" id="KW-0812">Transmembrane</keyword>
<comment type="caution">
    <text evidence="4">The sequence shown here is derived from an EMBL/GenBank/DDBJ whole genome shotgun (WGS) entry which is preliminary data.</text>
</comment>
<accession>A0A419WEH8</accession>
<dbReference type="OrthoDB" id="157609at2157"/>
<feature type="region of interest" description="Disordered" evidence="1">
    <location>
        <begin position="98"/>
        <end position="141"/>
    </location>
</feature>
<protein>
    <recommendedName>
        <fullName evidence="3">DUF8164 domain-containing protein</fullName>
    </recommendedName>
</protein>
<keyword evidence="2" id="KW-0472">Membrane</keyword>
<dbReference type="RefSeq" id="WP_120245862.1">
    <property type="nucleotide sequence ID" value="NZ_RAPO01000003.1"/>
</dbReference>
<proteinExistence type="predicted"/>